<evidence type="ECO:0000313" key="2">
    <source>
        <dbReference type="EMBL" id="OAS10647.1"/>
    </source>
</evidence>
<comment type="caution">
    <text evidence="2">The sequence shown here is derived from an EMBL/GenBank/DDBJ whole genome shotgun (WGS) entry which is preliminary data.</text>
</comment>
<dbReference type="EMBL" id="LWHQ01000142">
    <property type="protein sequence ID" value="OAS10647.1"/>
    <property type="molecule type" value="Genomic_DNA"/>
</dbReference>
<organism evidence="2 3">
    <name type="scientific">Methylobacterium platani</name>
    <dbReference type="NCBI Taxonomy" id="427683"/>
    <lineage>
        <taxon>Bacteria</taxon>
        <taxon>Pseudomonadati</taxon>
        <taxon>Pseudomonadota</taxon>
        <taxon>Alphaproteobacteria</taxon>
        <taxon>Hyphomicrobiales</taxon>
        <taxon>Methylobacteriaceae</taxon>
        <taxon>Methylobacterium</taxon>
    </lineage>
</organism>
<proteinExistence type="predicted"/>
<protein>
    <submittedName>
        <fullName evidence="2">Uncharacterized protein</fullName>
    </submittedName>
</protein>
<dbReference type="Proteomes" id="UP000078316">
    <property type="component" value="Unassembled WGS sequence"/>
</dbReference>
<gene>
    <name evidence="2" type="ORF">A5481_31940</name>
</gene>
<feature type="region of interest" description="Disordered" evidence="1">
    <location>
        <begin position="15"/>
        <end position="39"/>
    </location>
</feature>
<accession>A0A179RSS3</accession>
<evidence type="ECO:0000313" key="3">
    <source>
        <dbReference type="Proteomes" id="UP000078316"/>
    </source>
</evidence>
<dbReference type="AlphaFoldDB" id="A0A179RSS3"/>
<reference evidence="2 3" key="1">
    <citation type="submission" date="2016-04" db="EMBL/GenBank/DDBJ databases">
        <authorList>
            <person name="Evans L.H."/>
            <person name="Alamgir A."/>
            <person name="Owens N."/>
            <person name="Weber N.D."/>
            <person name="Virtaneva K."/>
            <person name="Barbian K."/>
            <person name="Babar A."/>
            <person name="Rosenke K."/>
        </authorList>
    </citation>
    <scope>NUCLEOTIDE SEQUENCE [LARGE SCALE GENOMIC DNA]</scope>
    <source>
        <strain evidence="2 3">PMB02</strain>
    </source>
</reference>
<name>A0A179RSS3_9HYPH</name>
<sequence>MPARLSASAELAGLSGHGFNDPISLPGLEGSSCTATGRRSRGTVAPLSMDAAMIAFASTSSGPCALS</sequence>
<evidence type="ECO:0000256" key="1">
    <source>
        <dbReference type="SAM" id="MobiDB-lite"/>
    </source>
</evidence>